<protein>
    <submittedName>
        <fullName evidence="1">Uncharacterized protein</fullName>
    </submittedName>
</protein>
<accession>A0A9J7BQH5</accession>
<dbReference type="AlphaFoldDB" id="A0A9J7BQH5"/>
<dbReference type="EMBL" id="CP093313">
    <property type="protein sequence ID" value="UWZ83190.1"/>
    <property type="molecule type" value="Genomic_DNA"/>
</dbReference>
<dbReference type="Proteomes" id="UP001059380">
    <property type="component" value="Chromosome"/>
</dbReference>
<dbReference type="RefSeq" id="WP_260792524.1">
    <property type="nucleotide sequence ID" value="NZ_CP093313.1"/>
</dbReference>
<dbReference type="KEGG" id="orp:MOP44_21795"/>
<sequence length="106" mass="11670">MKHDPQHPNADSGVNDKSVMQNIAESNEIGVDLLITDCGMALTLLDLAETTDVLESRSRRIGEAHHAYNTIVHFLERLSPTVEQGEELHKGLEKLKARLQTAGVSI</sequence>
<gene>
    <name evidence="1" type="ORF">MOP44_21795</name>
</gene>
<reference evidence="1" key="1">
    <citation type="submission" date="2021-04" db="EMBL/GenBank/DDBJ databases">
        <title>Phylogenetic analysis of Acidobacteriaceae.</title>
        <authorList>
            <person name="Qiu L."/>
            <person name="Zhang Q."/>
        </authorList>
    </citation>
    <scope>NUCLEOTIDE SEQUENCE</scope>
    <source>
        <strain evidence="1">DSM 25168</strain>
    </source>
</reference>
<evidence type="ECO:0000313" key="1">
    <source>
        <dbReference type="EMBL" id="UWZ83190.1"/>
    </source>
</evidence>
<name>A0A9J7BQH5_9BACT</name>
<proteinExistence type="predicted"/>
<evidence type="ECO:0000313" key="2">
    <source>
        <dbReference type="Proteomes" id="UP001059380"/>
    </source>
</evidence>
<keyword evidence="2" id="KW-1185">Reference proteome</keyword>
<organism evidence="1 2">
    <name type="scientific">Occallatibacter riparius</name>
    <dbReference type="NCBI Taxonomy" id="1002689"/>
    <lineage>
        <taxon>Bacteria</taxon>
        <taxon>Pseudomonadati</taxon>
        <taxon>Acidobacteriota</taxon>
        <taxon>Terriglobia</taxon>
        <taxon>Terriglobales</taxon>
        <taxon>Acidobacteriaceae</taxon>
        <taxon>Occallatibacter</taxon>
    </lineage>
</organism>